<evidence type="ECO:0000313" key="3">
    <source>
        <dbReference type="Proteomes" id="UP000228380"/>
    </source>
</evidence>
<dbReference type="FunFam" id="3.40.50.2000:FF:000037">
    <property type="entry name" value="Glycosyltransferase"/>
    <property type="match status" value="1"/>
</dbReference>
<evidence type="ECO:0000313" key="4">
    <source>
        <dbReference type="RefSeq" id="XP_008804284.2"/>
    </source>
</evidence>
<dbReference type="Gene3D" id="3.40.50.2000">
    <property type="entry name" value="Glycogen Phosphorylase B"/>
    <property type="match status" value="2"/>
</dbReference>
<dbReference type="GeneID" id="103717606"/>
<comment type="similarity">
    <text evidence="1">Belongs to the UDP-glycosyltransferase family.</text>
</comment>
<dbReference type="PANTHER" id="PTHR48045">
    <property type="entry name" value="UDP-GLYCOSYLTRANSFERASE 72B1"/>
    <property type="match status" value="1"/>
</dbReference>
<reference evidence="4" key="2">
    <citation type="submission" date="2025-08" db="UniProtKB">
        <authorList>
            <consortium name="RefSeq"/>
        </authorList>
    </citation>
    <scope>IDENTIFICATION</scope>
    <source>
        <tissue evidence="4">Young leaves</tissue>
    </source>
</reference>
<protein>
    <submittedName>
        <fullName evidence="4">UDP-rhamnose:rhamnosyltransferase 1</fullName>
    </submittedName>
</protein>
<evidence type="ECO:0000256" key="1">
    <source>
        <dbReference type="ARBA" id="ARBA00009995"/>
    </source>
</evidence>
<gene>
    <name evidence="4" type="primary">LOC103717606</name>
</gene>
<reference evidence="3" key="1">
    <citation type="journal article" date="2019" name="Nat. Commun.">
        <title>Genome-wide association mapping of date palm fruit traits.</title>
        <authorList>
            <person name="Hazzouri K.M."/>
            <person name="Gros-Balthazard M."/>
            <person name="Flowers J.M."/>
            <person name="Copetti D."/>
            <person name="Lemansour A."/>
            <person name="Lebrun M."/>
            <person name="Masmoudi K."/>
            <person name="Ferrand S."/>
            <person name="Dhar M.I."/>
            <person name="Fresquez Z.A."/>
            <person name="Rosas U."/>
            <person name="Zhang J."/>
            <person name="Talag J."/>
            <person name="Lee S."/>
            <person name="Kudrna D."/>
            <person name="Powell R.F."/>
            <person name="Leitch I.J."/>
            <person name="Krueger R.R."/>
            <person name="Wing R.A."/>
            <person name="Amiri K.M.A."/>
            <person name="Purugganan M.D."/>
        </authorList>
    </citation>
    <scope>NUCLEOTIDE SEQUENCE [LARGE SCALE GENOMIC DNA]</scope>
    <source>
        <strain evidence="3">cv. Khalas</strain>
    </source>
</reference>
<dbReference type="Proteomes" id="UP000228380">
    <property type="component" value="Chromosome 3"/>
</dbReference>
<dbReference type="InterPro" id="IPR002213">
    <property type="entry name" value="UDP_glucos_trans"/>
</dbReference>
<name>A0A8B7CQK3_PHODC</name>
<dbReference type="GO" id="GO:0008194">
    <property type="term" value="F:UDP-glycosyltransferase activity"/>
    <property type="evidence" value="ECO:0007669"/>
    <property type="project" value="InterPro"/>
</dbReference>
<evidence type="ECO:0000256" key="2">
    <source>
        <dbReference type="ARBA" id="ARBA00022679"/>
    </source>
</evidence>
<dbReference type="Pfam" id="PF00201">
    <property type="entry name" value="UDPGT"/>
    <property type="match status" value="1"/>
</dbReference>
<sequence length="457" mass="50265">MSSGGSLHIVVLPWLGFSHLNPLLELSKRIARLGHRVSFLSTATLIQSMASSPSDIPPLFLFVPVDSPDFDPADRNLKAFQEFLSRFLDTASPPPDWILFDAFTYWAPRVAARHGVPSAYVNLVGAAASAFICPFFAAAANGMASRVTLDELTAPPDWVPFPTSMTYRRFEARQVLRDVFEPQATGAAEDNQAGASVRDCDVVAMRSCPELEGEWLELLQRLYGKPALPVGHFPRSPTAEDNSNAAGSDSIFEWLDNKEAGSLVFVAFGSHVRFMSTEQAHEIAHGLELSKLPFLWALDPSGPEGQLPKGFEDRTRDRGLVFKGWAPQVRILGHPSVGGFMTHCGWSSLVEALQYGLVLVLLPLFDDQGLNARLMVDKKLGMEVPRNDEDGSFAREDVAGTLRLVMVDKEGEECRVRAKEMGGVLGNEEVEDRHLKNFVEYLKDNGRRASKAPLAEA</sequence>
<dbReference type="CDD" id="cd03784">
    <property type="entry name" value="GT1_Gtf-like"/>
    <property type="match status" value="1"/>
</dbReference>
<organism evidence="3 4">
    <name type="scientific">Phoenix dactylifera</name>
    <name type="common">Date palm</name>
    <dbReference type="NCBI Taxonomy" id="42345"/>
    <lineage>
        <taxon>Eukaryota</taxon>
        <taxon>Viridiplantae</taxon>
        <taxon>Streptophyta</taxon>
        <taxon>Embryophyta</taxon>
        <taxon>Tracheophyta</taxon>
        <taxon>Spermatophyta</taxon>
        <taxon>Magnoliopsida</taxon>
        <taxon>Liliopsida</taxon>
        <taxon>Arecaceae</taxon>
        <taxon>Coryphoideae</taxon>
        <taxon>Phoeniceae</taxon>
        <taxon>Phoenix</taxon>
    </lineage>
</organism>
<dbReference type="KEGG" id="pda:103717606"/>
<accession>A0A8B7CQK3</accession>
<dbReference type="AlphaFoldDB" id="A0A8B7CQK3"/>
<keyword evidence="3" id="KW-1185">Reference proteome</keyword>
<dbReference type="SUPFAM" id="SSF53756">
    <property type="entry name" value="UDP-Glycosyltransferase/glycogen phosphorylase"/>
    <property type="match status" value="1"/>
</dbReference>
<dbReference type="PANTHER" id="PTHR48045:SF20">
    <property type="entry name" value="UDP-RHAMNOSE:RHAMNOSYLTRANSFERASE 1"/>
    <property type="match status" value="1"/>
</dbReference>
<dbReference type="OrthoDB" id="5835829at2759"/>
<keyword evidence="2" id="KW-0808">Transferase</keyword>
<dbReference type="RefSeq" id="XP_008804284.2">
    <property type="nucleotide sequence ID" value="XM_008806062.2"/>
</dbReference>
<proteinExistence type="inferred from homology"/>